<dbReference type="FunFam" id="3.40.47.10:FF:000019">
    <property type="entry name" value="Polyketide synthase type I"/>
    <property type="match status" value="3"/>
</dbReference>
<evidence type="ECO:0000313" key="13">
    <source>
        <dbReference type="EMBL" id="SED50090.1"/>
    </source>
</evidence>
<feature type="region of interest" description="N-terminal hotdog fold" evidence="8">
    <location>
        <begin position="3254"/>
        <end position="3374"/>
    </location>
</feature>
<dbReference type="InterPro" id="IPR042104">
    <property type="entry name" value="PKS_dehydratase_sf"/>
</dbReference>
<dbReference type="Pfam" id="PF21089">
    <property type="entry name" value="PKS_DH_N"/>
    <property type="match status" value="1"/>
</dbReference>
<name>A0A1H5B818_STRMJ</name>
<sequence length="5587" mass="581065">MPATLRGATVGAFIGAGSADYASLISARGRSHHTLTGVQRGMIANRLSHVLGLSGPSVTVDAAQASSLVAVHMAVESLRRGESRLALAGGVNLNLSAETAADIAAFGALSPDGRCFTFDARANGYVRGEGGGIVVLKPLSGALADGDTVYCVIEGSAVNNDGGGTSLTAPDPRGQQEVLRLAQRRAAVSPGAVQYVELHGTGTALGDPVEAAALGAVFGRTGTGPVQLGSVKTNIGHLEAAAGIAGLLKTALAIHHRQLPASLHHRTPNPRIPLDELNLEMRLAPGAWPKADHRLIAGVSSFGMGGTNCHVVVAEPPAEAPSRASAHPEPGVLPSPLPVPAPVSLPVPLTLSASTADALRDQAVRLRPYAERLPNLTDLAFSLATTRTTFEHRAVLIAGEATDAAPGLDTLAGGGTAPGLVTGTARAGRLAFAFAGQGSQRLGMGRELSAAFPVFAEALDAVCTALDAHLDRPLRDVIHGDDAQLLDQTLYAQAGLFAVEVALFRLLEDFGLVPDVLIGHSLGEVSAAHVAGVLSLADAAAFVAARGRLMQAVTEPGAMVLLEATEDEASRTLMTGEASDDSARICVAAVNGPTATVISGDERAVVDLAAEWTHRGRRTKRLRTSHAFHSPHLDPVLDELRHIAEGLTYRPPRIPLISNVTGSRATAEELCSPEYWVRHVRRTVRFLDGIRALEGEGVTTIVELGPDRALTTLARDCLTRPGTLVGTLRRDRPEPLALVTALAELYVSGAEVVWDPLVSGGRRIPLPTYAFQRRSYWFSASGPEGGARPAPAITSGPAVVPGPEDTSGSGVASGPEDTSGPAGSDPVRSGGEVLGMVRAHAAVVLGYESVAAIGAERTFKQLGFDSITAVELCERLGEATALPLPSTLLFDYPTPAALAEHLRRRLRGGVDERTVHATEPTPDSGDPVVIVGMGCRFPGRVHSPEDLWRMVADGEDAISGFPSDRGWDLDGLYHPDPDHPGTSYARDGGFLYDAAEFDAGFFGISPREAAAMDPQQRLLLETAWEALEQAGIPAGHLKGSGTGVFIGASSAGYAADAGEAAEGYRLTGTAASVASGRVSYTLGLEGPAVTVDTACSSSLVALHLAAQSLRAGECSLALAGGVTVMATPAMFVEFSRQRGLAADGRCKAFAAAADGTGWAEGVGMLVVERLSDAERLGHRVLAVVRGSAVNQDGASNGLTAPNGPSQQRVIRQALAGAGLVASDVDAVEAHGTGTTLGDPIEAQALLATYGQDREPHRPLLLGSVKSNIGHTQAAAGVAGVIKMVMALRHGVLPRTLHVDAPSPHVDWSGGRVELLTEAMPWPTTGGLRRAGVSSFGVSGTNAHVILEQAPETAQPTDSMGEGGPEAATVAWVLSGQGEAGLRAQAERLRAFLARGPRPTPAEVGWSLASTRTTLSHRAVVVGADYDELLGGLDAVADGMPAPGVVRGTGAAGDVVFVFPGQGSQWVGMASELMDSSPVFARRMRECADALAPLVEWSLWDVLGDEVALGRVDVVQPVLWAVMVSLAELWCSFGVVPSAVVGHSQGEIAAACVAGGLSLEDGARVVALRSKALLALSGRGGMVSVPVAADRLRDRPGLSVAAVNGPASTVVSGSVEVLDAVLVEFPEAKRIPVDYASHSVQVEEIREELAEALAGVEPREGRVPFYSTVTGRLMDTAELDAGYWYRNLRETVEFQGTVETLIRQGHTVFVEASPHPVLTIGVQDTADATDTPVITTGSLRRDDGTIQRFLSHLAEAHVRGVRVDWRPLFAGVSPVELPTYAFQRERFWLGADTAESAAAAWRYRIAWKPLPGMDTPALPGTWLAVVPEGDEWAMAGARALAERGGARVRTLQVPYDAERQSLTGLLTDVVGADDISGVVSFLALDERPHPTHRALSRGMAHTVELLCALSAVEVEAPLWCVTRSAVAALPGDPEPSPAQAAIWGFGRVAGLERSGHWGGLIDLPTQWDARVARRFVAVLAEAGGEDQIAVRSSAALGRRLESAATTGPADAWRPHGTVLITGGTGALGAQVARWLAQAGAEHLVLLGRRGPQAPGAAALEDELTALGVRVTIMACDVTDRAALAEVLASVPGLTAVVHLAGTVRFGGAIDADLDEYAAVFDAKVTGALHLDELLDHASLEAFVLFSSAAAVWGGAGQAGYAAANALLDGLAQRRRARGLPATSIGWGTWGGSLAPEDEERLSRIGLRPMPPDSAVAALRHVVGSDEPCPVIADVDWETFGPAFMAGRPSPLLSELPQLRKSSGAPAVAGDLTGLRRRLAGVPAADQDRMLVDLVREHAAELLGHRDPAAIDPTVPFRQLGFDSLTAVELRTRLNTSTGLRLPATLLFDHPSCRAVADLLCSELLGGDPSGSLAVPSAEEAVPVGSVAFDEPIAIIAMSCRFPGGIHTPEDLWRVVSEGREVLCDFPDDRGWDTDALYDPDPDRPGTSYARTGGFLYDAAEFDPELFGISPREALAMDPQQRLLLESAWQVFERARMAPTSLRSSRTGVFIGGWAQGYPSASDEGYALTGAATSVMSGRIAYALGLEGPALTVDTACSSSLVALHLASEALRRGECSLALAGGVTVMATPSTFVEFSRQRGLAPDGRCKAFAGAADGTGWGEGVGMLLVERLSDAERNGHRVLAVVRGSAVNQDGASNGLTAPNGPSQQRVIRQALANARLSAADVDAVEAHGTGTTLGDPIEAQALLATYGQDRDPERPLWLGSLKSNIGHTQAAAGVAGVIKMVMALRHGVLPRTLHVDEPTPKVDWSTGAVELLTEPAEWREEGRPRRAGVSAFGVSGTNAHVILEQAPEVAAESRQHRVAPVAVPWVLSGASEAGLRAQIEQLRAFVDDHPALDPVDVGWSLASTRALLPHRTVVVGTDLAALRYELDGVELTGPVGADRGVVFVFPGQGSQWAGMASELAESSPVFARRMRECADALAPFAEWSLWDVLGDEVALGRVDVVQPVLWAVMVSLAELWCSFGVVPSAVVGHSQGEIAAACVAGGLSLGDGARVVALRSKALLALSGRGGMVSVPVAADRLRGRPGLSVAAVNGPASTVVSGSVEVLDAVLVEFPEAKRIPVDYASHSVQVEEIQGELAEALAGVEPREGRVPFYSTVTGRLMDTAELDAGYWYRNLRETVEFQGTVETLIRQGHTVFVEASPHPVLTIGVQDTADATDTPVITTGSLRRDDGGLVSFLTALARLHVRGVAVEWRAAFAGLEAQAIDLPTYAFQRRRFWAASLRSTPGSAEVDHPLVGAVVPLPDSGGALLIGVLSLAGQPWLAEHSVSGVVLFPGTGFVELVLQAGLRLGCGVVEELTLEGPLVLPERGEVEVQVSVGGAGEGGRRSVSVFSCREGEWVRHAVGVVGVAGGEVSVVEVWPPVGAERVGVEGVYGALAERGYAYGPVFQGLRDAWRRGDELFVEAVVPEEARGDAARCAIHPALLDAGLHGVGLGGLITDDGGAYLPFSWNGVRLHAVGACAVRMALKPTGPDAVSLSVTDEAGEAVLSVDSLVLRPAPEGQLADARVGNRDALYRVEWVDVGVCGVGSFVEWGEVVVGGVVPGCVVLSGVDVVGVLEVLRLWVGDERFGGSRLVVVTRGAVSVGGEGVEDVGGGAVWGLVRSAQSEHPGRFVLVDVGVDEGVEGVGVGGVGGVVPDVVGLGESEVAVRGGRVWVPRLVGVGGGGAAGGVVSGVGGGVALVTGGTGLLGGVVARHLVSVYGVGEVVLVSRRGWGAPGVGGLVGELEGLGARVRVVACDVGDRGAVVDLVGSIEGLRVVVHAAGVVDDGVVGSLDGERLVGVLGPKALGAWYLHEVTCGLDLSAFVLFSSAAGVLGNAGQGSYAAANGFLDALAAHRRARGLPGVSIAWGFWEERSELTTDLAEVQLSRISRSVGTSISNKQGLDLFDAALAADEAMVLATPLNLPALREQAAAGTLPSILSGLVTAPVRRAVGAGGTPAGLRHELAGATDAEREHRVVGLVQEHVAGVLGHVSADSIDTSRTFQEIGFDSLTAVELRNRISAATGVRLPATAVFDHPTPGLLAERVLAEVWGSLPAAAPMAPLPAVDDDPIVIVGMSCRFPGGVESPEDLWRLVDSATDAVSALPTDRGWDLATLAGAKDGAGASYARDGGFLYDAAEFDAGFFGISPREALAMDPQQRLLLEAAWEVFERAGIAPDTLKGSRTGVFTGVMYHDYGSWLADVPEDIEGYRGTGIAGSVASGRLAYTFGLEGPALTVDTACSSSLVALHLASESLRRGECSLALAGGVTVLATPQVFVEFTRQGGLAADGRCKSFAAGADGTGWSEGVGLLLVERLSDAERNGHRVLAVVRGSAVNQDGASNGLTAPNGPSQQRVIRQALANARLSAVDVDAVEAHGTGTTLGDPIEAQALLATYGQDRDPERPLWLGSLKSNIGHTQAAAGVAGVIKMVMAMRHGVLPQSLHIDEPTPHVDWSAGAVALLGEQMAWPEAGRPRRAGVSSFGASGTNAHVILEQAPDTTGEAEPGPERIELPAIPWVFSARDEAGLQAQAVRLRAFAERNPDLDSADVGWSLVAARSALSHRAVVVGADRAGLLGALEGPVVVGVPVGGGLGVVFAGQGSQRLGMGRGLYEAYPVFAAAWDEVCGELDRWLDRPLGEVVWGDDAELIGATAYTQAGLFALEVSLFALVSSWGVKPDYLLGHSIGELAAACVAGVWSLEDAARVVAARGRLMQALPSGGAMVSVAASEDEVRPLLTEGVAVAAVNGPESVVLSGDEAAVRAVEEVFIGRGVRTRWLRVSHAFHSSRMEGMLAEFGEVLRGVEFRAPNVPVVSNVSGVVAGEELCSPEYWVRHVRETVRFADGLETLRGLGVGTFLELGPDGTLTALVGGDGLPVLRPDRPEPLTVMAALGGLYVRGVEVDWRAVFPGARQVDLPTYAFQRERFWLEPSSARPVTSAVDAAFWDAVERGDLGSFGIDAEQSLSAALPALAAWRRVRQEQSVIDGWRYRLGWAPIPGASEESVLTGTWLLVVEPGGGADDLMGAMRAAGAEVRRVTVADVAELADPAAPETVPAVAGVVSLLPVEETVLLLQTLRTTAPLWCVTRGAVSVADGDEVDPDQTGLWGLGRVIGLEHPDRWGGLIDLPPVADEGVGAWLCRVLSGAAGEDQVAVRAAGAWGARLTRVAPAPDTSAEWRGRGAALVTGGTGALGGHVARWLAGAGVERIVLASRRGAEAPGVAELVAGLEASGAVVSVVGCDVADRGEAAALVAGIADLRVVVHAAGVLDDGVLESLTPERIREVMRVKVAGARHLDELTRGRDLDAFVLFSSAAGTLGNAGQGSYAAANAVLDGLAQRRRAEGLVATSVAWGAWADSGMGAAQRQLPGMPPDLAIAALQQSLVADETTMMIADVEWSSFGSRFTAVRPSPLLSELLTIATPPMEPVEEFATRLRGMSRIERDRAVLELVRTHVAAVLGHAKPASVDPSRTFQEVGFDSLTAVELRNRLATVTGVPFPASVIFDYPTTAALADHVLAQLLQGESEDDTTSVLDELNRLEAVLSDLSPSDVAGAEVAAKIKSLLSHWGAATDRDIELDSATDEEMFDLLGKEFGIS</sequence>
<dbReference type="InterPro" id="IPR014031">
    <property type="entry name" value="Ketoacyl_synth_C"/>
</dbReference>
<dbReference type="Pfam" id="PF02801">
    <property type="entry name" value="Ketoacyl-synt_C"/>
    <property type="match status" value="4"/>
</dbReference>
<dbReference type="Pfam" id="PF22953">
    <property type="entry name" value="SpnB_Rossmann"/>
    <property type="match status" value="1"/>
</dbReference>
<feature type="active site" description="Proton donor; for dehydratase activity" evidence="8">
    <location>
        <position position="3446"/>
    </location>
</feature>
<keyword evidence="14" id="KW-1185">Reference proteome</keyword>
<dbReference type="PANTHER" id="PTHR43775">
    <property type="entry name" value="FATTY ACID SYNTHASE"/>
    <property type="match status" value="1"/>
</dbReference>
<dbReference type="GO" id="GO:0004315">
    <property type="term" value="F:3-oxoacyl-[acyl-carrier-protein] synthase activity"/>
    <property type="evidence" value="ECO:0007669"/>
    <property type="project" value="InterPro"/>
</dbReference>
<dbReference type="InterPro" id="IPR014030">
    <property type="entry name" value="Ketoacyl_synth_N"/>
</dbReference>
<dbReference type="InterPro" id="IPR057326">
    <property type="entry name" value="KR_dom"/>
</dbReference>
<gene>
    <name evidence="13" type="ORF">SAMN04490356_8719</name>
</gene>
<feature type="domain" description="Ketosynthase family 3 (KS3)" evidence="11">
    <location>
        <begin position="2388"/>
        <end position="2808"/>
    </location>
</feature>
<dbReference type="SUPFAM" id="SSF55048">
    <property type="entry name" value="Probable ACP-binding domain of malonyl-CoA ACP transacylase"/>
    <property type="match status" value="4"/>
</dbReference>
<dbReference type="InterPro" id="IPR049552">
    <property type="entry name" value="PKS_DH_N"/>
</dbReference>
<dbReference type="InterPro" id="IPR041618">
    <property type="entry name" value="PKS_DE"/>
</dbReference>
<keyword evidence="7" id="KW-0012">Acyltransferase</keyword>
<evidence type="ECO:0000259" key="12">
    <source>
        <dbReference type="PROSITE" id="PS52019"/>
    </source>
</evidence>
<evidence type="ECO:0000256" key="8">
    <source>
        <dbReference type="PROSITE-ProRule" id="PRU01363"/>
    </source>
</evidence>
<dbReference type="Gene3D" id="3.10.129.110">
    <property type="entry name" value="Polyketide synthase dehydratase"/>
    <property type="match status" value="1"/>
</dbReference>
<dbReference type="Gene3D" id="1.10.1200.10">
    <property type="entry name" value="ACP-like"/>
    <property type="match status" value="4"/>
</dbReference>
<dbReference type="Pfam" id="PF00109">
    <property type="entry name" value="ketoacyl-synt"/>
    <property type="match status" value="4"/>
</dbReference>
<feature type="domain" description="PKS/mFAS DH" evidence="12">
    <location>
        <begin position="3254"/>
        <end position="3524"/>
    </location>
</feature>
<evidence type="ECO:0000256" key="2">
    <source>
        <dbReference type="ARBA" id="ARBA00022450"/>
    </source>
</evidence>
<dbReference type="Pfam" id="PF00698">
    <property type="entry name" value="Acyl_transf_1"/>
    <property type="match status" value="4"/>
</dbReference>
<dbReference type="Proteomes" id="UP000198609">
    <property type="component" value="Unassembled WGS sequence"/>
</dbReference>
<accession>A0A1H5B818</accession>
<feature type="domain" description="Carrier" evidence="10">
    <location>
        <begin position="831"/>
        <end position="906"/>
    </location>
</feature>
<evidence type="ECO:0000256" key="5">
    <source>
        <dbReference type="ARBA" id="ARBA00023194"/>
    </source>
</evidence>
<reference evidence="14" key="1">
    <citation type="submission" date="2016-10" db="EMBL/GenBank/DDBJ databases">
        <authorList>
            <person name="Varghese N."/>
            <person name="Submissions S."/>
        </authorList>
    </citation>
    <scope>NUCLEOTIDE SEQUENCE [LARGE SCALE GENOMIC DNA]</scope>
    <source>
        <strain evidence="14">DSM 40318</strain>
    </source>
</reference>
<organism evidence="13 14">
    <name type="scientific">Streptomyces melanosporofaciens</name>
    <dbReference type="NCBI Taxonomy" id="67327"/>
    <lineage>
        <taxon>Bacteria</taxon>
        <taxon>Bacillati</taxon>
        <taxon>Actinomycetota</taxon>
        <taxon>Actinomycetes</taxon>
        <taxon>Kitasatosporales</taxon>
        <taxon>Streptomycetaceae</taxon>
        <taxon>Streptomyces</taxon>
        <taxon>Streptomyces violaceusniger group</taxon>
    </lineage>
</organism>
<dbReference type="SUPFAM" id="SSF47336">
    <property type="entry name" value="ACP-like"/>
    <property type="match status" value="4"/>
</dbReference>
<feature type="domain" description="Ketosynthase family 3 (KS3)" evidence="11">
    <location>
        <begin position="1"/>
        <end position="315"/>
    </location>
</feature>
<dbReference type="PROSITE" id="PS52004">
    <property type="entry name" value="KS3_2"/>
    <property type="match status" value="4"/>
</dbReference>
<dbReference type="GO" id="GO:0004312">
    <property type="term" value="F:fatty acid synthase activity"/>
    <property type="evidence" value="ECO:0007669"/>
    <property type="project" value="TreeGrafter"/>
</dbReference>
<dbReference type="InterPro" id="IPR001227">
    <property type="entry name" value="Ac_transferase_dom_sf"/>
</dbReference>
<dbReference type="Gene3D" id="3.40.366.10">
    <property type="entry name" value="Malonyl-Coenzyme A Acyl Carrier Protein, domain 2"/>
    <property type="match status" value="4"/>
</dbReference>
<dbReference type="SUPFAM" id="SSF53901">
    <property type="entry name" value="Thiolase-like"/>
    <property type="match status" value="5"/>
</dbReference>
<dbReference type="InterPro" id="IPR036736">
    <property type="entry name" value="ACP-like_sf"/>
</dbReference>
<evidence type="ECO:0000256" key="3">
    <source>
        <dbReference type="ARBA" id="ARBA00022553"/>
    </source>
</evidence>
<dbReference type="SMART" id="SM00822">
    <property type="entry name" value="PKS_KR"/>
    <property type="match status" value="3"/>
</dbReference>
<dbReference type="PANTHER" id="PTHR43775:SF51">
    <property type="entry name" value="INACTIVE PHENOLPHTHIOCEROL SYNTHESIS POLYKETIDE SYNTHASE TYPE I PKS1-RELATED"/>
    <property type="match status" value="1"/>
</dbReference>
<dbReference type="InterPro" id="IPR006162">
    <property type="entry name" value="Ppantetheine_attach_site"/>
</dbReference>
<dbReference type="InterPro" id="IPR018201">
    <property type="entry name" value="Ketoacyl_synth_AS"/>
</dbReference>
<proteinExistence type="predicted"/>
<comment type="pathway">
    <text evidence="1">Antibiotic biosynthesis.</text>
</comment>
<dbReference type="PROSITE" id="PS52019">
    <property type="entry name" value="PKS_MFAS_DH"/>
    <property type="match status" value="1"/>
</dbReference>
<dbReference type="InterPro" id="IPR016035">
    <property type="entry name" value="Acyl_Trfase/lysoPLipase"/>
</dbReference>
<dbReference type="FunFam" id="3.40.366.10:FF:000002">
    <property type="entry name" value="Probable polyketide synthase 2"/>
    <property type="match status" value="2"/>
</dbReference>
<protein>
    <submittedName>
        <fullName evidence="13">Acyl transferase domain-containing protein</fullName>
    </submittedName>
</protein>
<dbReference type="Pfam" id="PF08659">
    <property type="entry name" value="KR"/>
    <property type="match status" value="3"/>
</dbReference>
<keyword evidence="4 13" id="KW-0808">Transferase</keyword>
<dbReference type="SMART" id="SM01294">
    <property type="entry name" value="PKS_PP_betabranch"/>
    <property type="match status" value="4"/>
</dbReference>
<dbReference type="InterPro" id="IPR009081">
    <property type="entry name" value="PP-bd_ACP"/>
</dbReference>
<dbReference type="GO" id="GO:0006633">
    <property type="term" value="P:fatty acid biosynthetic process"/>
    <property type="evidence" value="ECO:0007669"/>
    <property type="project" value="InterPro"/>
</dbReference>
<dbReference type="InterPro" id="IPR016039">
    <property type="entry name" value="Thiolase-like"/>
</dbReference>
<keyword evidence="2" id="KW-0596">Phosphopantetheine</keyword>
<evidence type="ECO:0000256" key="6">
    <source>
        <dbReference type="ARBA" id="ARBA00023268"/>
    </source>
</evidence>
<feature type="region of interest" description="Disordered" evidence="9">
    <location>
        <begin position="787"/>
        <end position="830"/>
    </location>
</feature>
<dbReference type="Pfam" id="PF14765">
    <property type="entry name" value="PS-DH"/>
    <property type="match status" value="1"/>
</dbReference>
<dbReference type="InterPro" id="IPR020841">
    <property type="entry name" value="PKS_Beta-ketoAc_synthase_dom"/>
</dbReference>
<dbReference type="PROSITE" id="PS00012">
    <property type="entry name" value="PHOSPHOPANTETHEINE"/>
    <property type="match status" value="4"/>
</dbReference>
<evidence type="ECO:0000313" key="14">
    <source>
        <dbReference type="Proteomes" id="UP000198609"/>
    </source>
</evidence>
<evidence type="ECO:0000259" key="10">
    <source>
        <dbReference type="PROSITE" id="PS50075"/>
    </source>
</evidence>
<dbReference type="GO" id="GO:0033068">
    <property type="term" value="P:macrolide biosynthetic process"/>
    <property type="evidence" value="ECO:0007669"/>
    <property type="project" value="UniProtKB-ARBA"/>
</dbReference>
<keyword evidence="6" id="KW-0511">Multifunctional enzyme</keyword>
<dbReference type="SUPFAM" id="SSF52151">
    <property type="entry name" value="FabD/lysophospholipase-like"/>
    <property type="match status" value="4"/>
</dbReference>
<dbReference type="InterPro" id="IPR036291">
    <property type="entry name" value="NAD(P)-bd_dom_sf"/>
</dbReference>
<keyword evidence="5" id="KW-0045">Antibiotic biosynthesis</keyword>
<dbReference type="InterPro" id="IPR050091">
    <property type="entry name" value="PKS_NRPS_Biosynth_Enz"/>
</dbReference>
<dbReference type="Gene3D" id="3.30.70.3290">
    <property type="match status" value="4"/>
</dbReference>
<dbReference type="InterPro" id="IPR020807">
    <property type="entry name" value="PKS_DH"/>
</dbReference>
<evidence type="ECO:0000256" key="7">
    <source>
        <dbReference type="ARBA" id="ARBA00023315"/>
    </source>
</evidence>
<evidence type="ECO:0000256" key="1">
    <source>
        <dbReference type="ARBA" id="ARBA00004792"/>
    </source>
</evidence>
<dbReference type="PROSITE" id="PS00606">
    <property type="entry name" value="KS3_1"/>
    <property type="match status" value="3"/>
</dbReference>
<feature type="domain" description="Carrier" evidence="10">
    <location>
        <begin position="5436"/>
        <end position="5511"/>
    </location>
</feature>
<dbReference type="GO" id="GO:0031177">
    <property type="term" value="F:phosphopantetheine binding"/>
    <property type="evidence" value="ECO:0007669"/>
    <property type="project" value="InterPro"/>
</dbReference>
<dbReference type="InterPro" id="IPR016036">
    <property type="entry name" value="Malonyl_transacylase_ACP-bd"/>
</dbReference>
<evidence type="ECO:0000256" key="4">
    <source>
        <dbReference type="ARBA" id="ARBA00022679"/>
    </source>
</evidence>
<dbReference type="Gene3D" id="6.10.140.1830">
    <property type="match status" value="1"/>
</dbReference>
<dbReference type="InterPro" id="IPR055123">
    <property type="entry name" value="SpnB-like_Rossmann"/>
</dbReference>
<dbReference type="InterPro" id="IPR013968">
    <property type="entry name" value="PKS_KR"/>
</dbReference>
<dbReference type="FunFam" id="1.10.1200.10:FF:000007">
    <property type="entry name" value="Probable polyketide synthase pks17"/>
    <property type="match status" value="3"/>
</dbReference>
<dbReference type="Pfam" id="PF18369">
    <property type="entry name" value="PKS_DE"/>
    <property type="match status" value="1"/>
</dbReference>
<dbReference type="InterPro" id="IPR014043">
    <property type="entry name" value="Acyl_transferase_dom"/>
</dbReference>
<feature type="domain" description="Ketosynthase family 3 (KS3)" evidence="11">
    <location>
        <begin position="4068"/>
        <end position="4493"/>
    </location>
</feature>
<dbReference type="CDD" id="cd00833">
    <property type="entry name" value="PKS"/>
    <property type="match status" value="4"/>
</dbReference>
<dbReference type="SMART" id="SM00825">
    <property type="entry name" value="PKS_KS"/>
    <property type="match status" value="4"/>
</dbReference>
<evidence type="ECO:0000259" key="11">
    <source>
        <dbReference type="PROSITE" id="PS52004"/>
    </source>
</evidence>
<keyword evidence="3" id="KW-0597">Phosphoprotein</keyword>
<dbReference type="CDD" id="cd08956">
    <property type="entry name" value="KR_3_FAS_SDR_x"/>
    <property type="match status" value="1"/>
</dbReference>
<dbReference type="SMART" id="SM00827">
    <property type="entry name" value="PKS_AT"/>
    <property type="match status" value="4"/>
</dbReference>
<dbReference type="NCBIfam" id="NF045894">
    <property type="entry name" value="PKS_plus_SDR"/>
    <property type="match status" value="1"/>
</dbReference>
<dbReference type="InterPro" id="IPR020806">
    <property type="entry name" value="PKS_PP-bd"/>
</dbReference>
<dbReference type="SMART" id="SM00826">
    <property type="entry name" value="PKS_DH"/>
    <property type="match status" value="1"/>
</dbReference>
<dbReference type="InterPro" id="IPR049551">
    <property type="entry name" value="PKS_DH_C"/>
</dbReference>
<dbReference type="CDD" id="cd08952">
    <property type="entry name" value="KR_1_SDR_x"/>
    <property type="match status" value="2"/>
</dbReference>
<dbReference type="InterPro" id="IPR049900">
    <property type="entry name" value="PKS_mFAS_DH"/>
</dbReference>
<dbReference type="EMBL" id="FNST01000002">
    <property type="protein sequence ID" value="SED50090.1"/>
    <property type="molecule type" value="Genomic_DNA"/>
</dbReference>
<feature type="region of interest" description="C-terminal hotdog fold" evidence="8">
    <location>
        <begin position="3385"/>
        <end position="3524"/>
    </location>
</feature>
<dbReference type="Pfam" id="PF16197">
    <property type="entry name" value="KAsynt_C_assoc"/>
    <property type="match status" value="4"/>
</dbReference>
<feature type="active site" description="Proton acceptor; for dehydratase activity" evidence="8">
    <location>
        <position position="3286"/>
    </location>
</feature>
<feature type="domain" description="Ketosynthase family 3 (KS3)" evidence="11">
    <location>
        <begin position="925"/>
        <end position="1348"/>
    </location>
</feature>
<dbReference type="Pfam" id="PF00550">
    <property type="entry name" value="PP-binding"/>
    <property type="match status" value="4"/>
</dbReference>
<feature type="domain" description="Carrier" evidence="10">
    <location>
        <begin position="2287"/>
        <end position="2362"/>
    </location>
</feature>
<dbReference type="SMART" id="SM00823">
    <property type="entry name" value="PKS_PP"/>
    <property type="match status" value="4"/>
</dbReference>
<dbReference type="PROSITE" id="PS50075">
    <property type="entry name" value="CARRIER"/>
    <property type="match status" value="4"/>
</dbReference>
<dbReference type="SUPFAM" id="SSF51735">
    <property type="entry name" value="NAD(P)-binding Rossmann-fold domains"/>
    <property type="match status" value="6"/>
</dbReference>
<dbReference type="InterPro" id="IPR032821">
    <property type="entry name" value="PKS_assoc"/>
</dbReference>
<dbReference type="Gene3D" id="3.40.50.720">
    <property type="entry name" value="NAD(P)-binding Rossmann-like Domain"/>
    <property type="match status" value="3"/>
</dbReference>
<feature type="domain" description="Carrier" evidence="10">
    <location>
        <begin position="3975"/>
        <end position="4050"/>
    </location>
</feature>
<dbReference type="Gene3D" id="3.40.47.10">
    <property type="match status" value="4"/>
</dbReference>
<evidence type="ECO:0000256" key="9">
    <source>
        <dbReference type="SAM" id="MobiDB-lite"/>
    </source>
</evidence>